<dbReference type="AlphaFoldDB" id="A0A6N4VIA0"/>
<dbReference type="GO" id="GO:0050660">
    <property type="term" value="F:flavin adenine dinucleotide binding"/>
    <property type="evidence" value="ECO:0007669"/>
    <property type="project" value="InterPro"/>
</dbReference>
<dbReference type="InterPro" id="IPR009100">
    <property type="entry name" value="AcylCoA_DH/oxidase_NM_dom_sf"/>
</dbReference>
<sequence>MSEERELLRETVAALVEKHATPDAVREAMASERGYDEALWTMLCEQVGAAALVVPEELGGAGGELADAAVVFEELGKALVPTPLWGTTLAELALLSVDHPDGETLGALAEGTAIGAVVFDTDERLREEQTGTDERLREEQTGRRYVVHGDVADVVIAADGETLTRWTEFTATPSVSMDPTRRLAVVEPETTSVVGADPGLADTAAILLAVEQIGAATRCLDLTVAYTKDRVQFGRPIGSFQALKHRMADLYVAVQSARAVVAEAVADPSPTSAALARLAASEAFSAVAAEAVQMHGGIAITWESDIQLYFKRAHGSAQLLGPPRQQVRSLESEVF</sequence>
<accession>A0A6N4VIA0</accession>
<dbReference type="Gene3D" id="1.20.140.10">
    <property type="entry name" value="Butyryl-CoA Dehydrogenase, subunit A, domain 3"/>
    <property type="match status" value="1"/>
</dbReference>
<evidence type="ECO:0000259" key="6">
    <source>
        <dbReference type="Pfam" id="PF00441"/>
    </source>
</evidence>
<dbReference type="Pfam" id="PF00441">
    <property type="entry name" value="Acyl-CoA_dh_1"/>
    <property type="match status" value="1"/>
</dbReference>
<dbReference type="Pfam" id="PF02771">
    <property type="entry name" value="Acyl-CoA_dh_N"/>
    <property type="match status" value="1"/>
</dbReference>
<dbReference type="InterPro" id="IPR009075">
    <property type="entry name" value="AcylCo_DH/oxidase_C"/>
</dbReference>
<comment type="similarity">
    <text evidence="2">Belongs to the acyl-CoA dehydrogenase family.</text>
</comment>
<dbReference type="InterPro" id="IPR037069">
    <property type="entry name" value="AcylCoA_DH/ox_N_sf"/>
</dbReference>
<evidence type="ECO:0000256" key="5">
    <source>
        <dbReference type="ARBA" id="ARBA00023002"/>
    </source>
</evidence>
<dbReference type="InterPro" id="IPR036250">
    <property type="entry name" value="AcylCo_DH-like_C"/>
</dbReference>
<dbReference type="Gene3D" id="1.10.540.10">
    <property type="entry name" value="Acyl-CoA dehydrogenase/oxidase, N-terminal domain"/>
    <property type="match status" value="1"/>
</dbReference>
<dbReference type="PANTHER" id="PTHR43884">
    <property type="entry name" value="ACYL-COA DEHYDROGENASE"/>
    <property type="match status" value="1"/>
</dbReference>
<comment type="cofactor">
    <cofactor evidence="1">
        <name>FAD</name>
        <dbReference type="ChEBI" id="CHEBI:57692"/>
    </cofactor>
</comment>
<dbReference type="EMBL" id="AP022570">
    <property type="protein sequence ID" value="BBX54351.1"/>
    <property type="molecule type" value="Genomic_DNA"/>
</dbReference>
<evidence type="ECO:0000313" key="9">
    <source>
        <dbReference type="Proteomes" id="UP000466785"/>
    </source>
</evidence>
<dbReference type="KEGG" id="mpof:MPOR_53770"/>
<evidence type="ECO:0000256" key="2">
    <source>
        <dbReference type="ARBA" id="ARBA00009347"/>
    </source>
</evidence>
<dbReference type="GO" id="GO:0003995">
    <property type="term" value="F:acyl-CoA dehydrogenase activity"/>
    <property type="evidence" value="ECO:0007669"/>
    <property type="project" value="TreeGrafter"/>
</dbReference>
<organism evidence="8 9">
    <name type="scientific">Mycolicibacterium poriferae</name>
    <dbReference type="NCBI Taxonomy" id="39694"/>
    <lineage>
        <taxon>Bacteria</taxon>
        <taxon>Bacillati</taxon>
        <taxon>Actinomycetota</taxon>
        <taxon>Actinomycetes</taxon>
        <taxon>Mycobacteriales</taxon>
        <taxon>Mycobacteriaceae</taxon>
        <taxon>Mycolicibacterium</taxon>
    </lineage>
</organism>
<evidence type="ECO:0000313" key="8">
    <source>
        <dbReference type="EMBL" id="BBX54351.1"/>
    </source>
</evidence>
<proteinExistence type="inferred from homology"/>
<dbReference type="SUPFAM" id="SSF47203">
    <property type="entry name" value="Acyl-CoA dehydrogenase C-terminal domain-like"/>
    <property type="match status" value="1"/>
</dbReference>
<evidence type="ECO:0000256" key="4">
    <source>
        <dbReference type="ARBA" id="ARBA00022827"/>
    </source>
</evidence>
<dbReference type="PANTHER" id="PTHR43884:SF20">
    <property type="entry name" value="ACYL-COA DEHYDROGENASE FADE28"/>
    <property type="match status" value="1"/>
</dbReference>
<feature type="domain" description="Acyl-CoA dehydrogenase/oxidase C-terminal" evidence="6">
    <location>
        <begin position="206"/>
        <end position="316"/>
    </location>
</feature>
<evidence type="ECO:0000259" key="7">
    <source>
        <dbReference type="Pfam" id="PF02771"/>
    </source>
</evidence>
<evidence type="ECO:0000256" key="1">
    <source>
        <dbReference type="ARBA" id="ARBA00001974"/>
    </source>
</evidence>
<gene>
    <name evidence="8" type="ORF">MPOR_53770</name>
</gene>
<keyword evidence="9" id="KW-1185">Reference proteome</keyword>
<keyword evidence="5" id="KW-0560">Oxidoreductase</keyword>
<evidence type="ECO:0000256" key="3">
    <source>
        <dbReference type="ARBA" id="ARBA00022630"/>
    </source>
</evidence>
<dbReference type="InterPro" id="IPR013786">
    <property type="entry name" value="AcylCoA_DH/ox_N"/>
</dbReference>
<keyword evidence="3" id="KW-0285">Flavoprotein</keyword>
<dbReference type="Proteomes" id="UP000466785">
    <property type="component" value="Chromosome"/>
</dbReference>
<dbReference type="RefSeq" id="WP_152518876.1">
    <property type="nucleotide sequence ID" value="NZ_AP022570.1"/>
</dbReference>
<name>A0A6N4VIA0_9MYCO</name>
<feature type="domain" description="Acyl-CoA dehydrogenase/oxidase N-terminal" evidence="7">
    <location>
        <begin position="2"/>
        <end position="84"/>
    </location>
</feature>
<dbReference type="SUPFAM" id="SSF56645">
    <property type="entry name" value="Acyl-CoA dehydrogenase NM domain-like"/>
    <property type="match status" value="1"/>
</dbReference>
<keyword evidence="4" id="KW-0274">FAD</keyword>
<protein>
    <submittedName>
        <fullName evidence="8">Acyl-CoA dehydrogenase</fullName>
    </submittedName>
</protein>
<reference evidence="8 9" key="1">
    <citation type="journal article" date="2019" name="Emerg. Microbes Infect.">
        <title>Comprehensive subspecies identification of 175 nontuberculous mycobacteria species based on 7547 genomic profiles.</title>
        <authorList>
            <person name="Matsumoto Y."/>
            <person name="Kinjo T."/>
            <person name="Motooka D."/>
            <person name="Nabeya D."/>
            <person name="Jung N."/>
            <person name="Uechi K."/>
            <person name="Horii T."/>
            <person name="Iida T."/>
            <person name="Fujita J."/>
            <person name="Nakamura S."/>
        </authorList>
    </citation>
    <scope>NUCLEOTIDE SEQUENCE [LARGE SCALE GENOMIC DNA]</scope>
    <source>
        <strain evidence="8 9">JCM 12603</strain>
    </source>
</reference>